<evidence type="ECO:0000256" key="4">
    <source>
        <dbReference type="SAM" id="MobiDB-lite"/>
    </source>
</evidence>
<reference evidence="6" key="2">
    <citation type="submission" date="2020-09" db="EMBL/GenBank/DDBJ databases">
        <authorList>
            <person name="Sun Q."/>
            <person name="Zhou Y."/>
        </authorList>
    </citation>
    <scope>NUCLEOTIDE SEQUENCE</scope>
    <source>
        <strain evidence="6">CGMCC 4.7110</strain>
    </source>
</reference>
<dbReference type="Proteomes" id="UP000653411">
    <property type="component" value="Unassembled WGS sequence"/>
</dbReference>
<evidence type="ECO:0000256" key="3">
    <source>
        <dbReference type="ARBA" id="ARBA00023163"/>
    </source>
</evidence>
<reference evidence="6" key="1">
    <citation type="journal article" date="2014" name="Int. J. Syst. Evol. Microbiol.">
        <title>Complete genome sequence of Corynebacterium casei LMG S-19264T (=DSM 44701T), isolated from a smear-ripened cheese.</title>
        <authorList>
            <consortium name="US DOE Joint Genome Institute (JGI-PGF)"/>
            <person name="Walter F."/>
            <person name="Albersmeier A."/>
            <person name="Kalinowski J."/>
            <person name="Ruckert C."/>
        </authorList>
    </citation>
    <scope>NUCLEOTIDE SEQUENCE</scope>
    <source>
        <strain evidence="6">CGMCC 4.7110</strain>
    </source>
</reference>
<dbReference type="Gene3D" id="1.20.120.530">
    <property type="entry name" value="GntR ligand-binding domain-like"/>
    <property type="match status" value="1"/>
</dbReference>
<comment type="caution">
    <text evidence="6">The sequence shown here is derived from an EMBL/GenBank/DDBJ whole genome shotgun (WGS) entry which is preliminary data.</text>
</comment>
<dbReference type="SUPFAM" id="SSF46785">
    <property type="entry name" value="Winged helix' DNA-binding domain"/>
    <property type="match status" value="1"/>
</dbReference>
<dbReference type="GO" id="GO:0003700">
    <property type="term" value="F:DNA-binding transcription factor activity"/>
    <property type="evidence" value="ECO:0007669"/>
    <property type="project" value="InterPro"/>
</dbReference>
<dbReference type="SMART" id="SM00895">
    <property type="entry name" value="FCD"/>
    <property type="match status" value="1"/>
</dbReference>
<keyword evidence="7" id="KW-1185">Reference proteome</keyword>
<dbReference type="CDD" id="cd07377">
    <property type="entry name" value="WHTH_GntR"/>
    <property type="match status" value="1"/>
</dbReference>
<name>A0A917XLG5_9ACTN</name>
<dbReference type="PROSITE" id="PS50949">
    <property type="entry name" value="HTH_GNTR"/>
    <property type="match status" value="1"/>
</dbReference>
<evidence type="ECO:0000313" key="7">
    <source>
        <dbReference type="Proteomes" id="UP000653411"/>
    </source>
</evidence>
<sequence length="256" mass="28281">MIQRAARQMEEDSVNRATSEPEGGSPRPKAGGGSMQATVIAEMRRRIIKGDVDPGASLSETALAEEFGVSRTPVREALKQLQTEGLVEIRPRVGTFVTVPSRREITELFEMKELLEGAAARLLAQRGRVPEIDSLERNLREADAAVAKDDRERYAVLVQEFHDLLIAGSDNSKLQAHYRILMNQLAYSRLVNTSLSQPGRAIQSDREHHLVLELILEKDGDSAERVMREHVRASRSALLAGLPIAGRHEGFEGKGS</sequence>
<dbReference type="InterPro" id="IPR036388">
    <property type="entry name" value="WH-like_DNA-bd_sf"/>
</dbReference>
<evidence type="ECO:0000313" key="6">
    <source>
        <dbReference type="EMBL" id="GGN37029.1"/>
    </source>
</evidence>
<dbReference type="EMBL" id="BMML01000025">
    <property type="protein sequence ID" value="GGN37029.1"/>
    <property type="molecule type" value="Genomic_DNA"/>
</dbReference>
<dbReference type="Pfam" id="PF07729">
    <property type="entry name" value="FCD"/>
    <property type="match status" value="1"/>
</dbReference>
<dbReference type="PRINTS" id="PR00035">
    <property type="entry name" value="HTHGNTR"/>
</dbReference>
<feature type="region of interest" description="Disordered" evidence="4">
    <location>
        <begin position="1"/>
        <end position="35"/>
    </location>
</feature>
<protein>
    <submittedName>
        <fullName evidence="6">GntR family transcriptional regulator</fullName>
    </submittedName>
</protein>
<dbReference type="InterPro" id="IPR011711">
    <property type="entry name" value="GntR_C"/>
</dbReference>
<dbReference type="SUPFAM" id="SSF48008">
    <property type="entry name" value="GntR ligand-binding domain-like"/>
    <property type="match status" value="1"/>
</dbReference>
<dbReference type="PANTHER" id="PTHR43537:SF49">
    <property type="entry name" value="TRANSCRIPTIONAL REGULATORY PROTEIN"/>
    <property type="match status" value="1"/>
</dbReference>
<evidence type="ECO:0000256" key="2">
    <source>
        <dbReference type="ARBA" id="ARBA00023125"/>
    </source>
</evidence>
<feature type="domain" description="HTH gntR-type" evidence="5">
    <location>
        <begin position="33"/>
        <end position="100"/>
    </location>
</feature>
<dbReference type="SMART" id="SM00345">
    <property type="entry name" value="HTH_GNTR"/>
    <property type="match status" value="1"/>
</dbReference>
<dbReference type="InterPro" id="IPR008920">
    <property type="entry name" value="TF_FadR/GntR_C"/>
</dbReference>
<proteinExistence type="predicted"/>
<gene>
    <name evidence="6" type="ORF">GCM10011578_080890</name>
</gene>
<keyword evidence="1" id="KW-0805">Transcription regulation</keyword>
<keyword evidence="2" id="KW-0238">DNA-binding</keyword>
<dbReference type="Pfam" id="PF00392">
    <property type="entry name" value="GntR"/>
    <property type="match status" value="1"/>
</dbReference>
<dbReference type="InterPro" id="IPR000524">
    <property type="entry name" value="Tscrpt_reg_HTH_GntR"/>
</dbReference>
<dbReference type="Gene3D" id="1.10.10.10">
    <property type="entry name" value="Winged helix-like DNA-binding domain superfamily/Winged helix DNA-binding domain"/>
    <property type="match status" value="1"/>
</dbReference>
<dbReference type="GO" id="GO:0003677">
    <property type="term" value="F:DNA binding"/>
    <property type="evidence" value="ECO:0007669"/>
    <property type="project" value="UniProtKB-KW"/>
</dbReference>
<keyword evidence="3" id="KW-0804">Transcription</keyword>
<dbReference type="AlphaFoldDB" id="A0A917XLG5"/>
<evidence type="ECO:0000256" key="1">
    <source>
        <dbReference type="ARBA" id="ARBA00023015"/>
    </source>
</evidence>
<evidence type="ECO:0000259" key="5">
    <source>
        <dbReference type="PROSITE" id="PS50949"/>
    </source>
</evidence>
<dbReference type="PANTHER" id="PTHR43537">
    <property type="entry name" value="TRANSCRIPTIONAL REGULATOR, GNTR FAMILY"/>
    <property type="match status" value="1"/>
</dbReference>
<dbReference type="InterPro" id="IPR036390">
    <property type="entry name" value="WH_DNA-bd_sf"/>
</dbReference>
<accession>A0A917XLG5</accession>
<organism evidence="6 7">
    <name type="scientific">Streptomyces fuscichromogenes</name>
    <dbReference type="NCBI Taxonomy" id="1324013"/>
    <lineage>
        <taxon>Bacteria</taxon>
        <taxon>Bacillati</taxon>
        <taxon>Actinomycetota</taxon>
        <taxon>Actinomycetes</taxon>
        <taxon>Kitasatosporales</taxon>
        <taxon>Streptomycetaceae</taxon>
        <taxon>Streptomyces</taxon>
    </lineage>
</organism>